<name>A0A2T3IY98_9GAMM</name>
<gene>
    <name evidence="1" type="ORF">C9I99_12405</name>
</gene>
<protein>
    <submittedName>
        <fullName evidence="1">Uncharacterized protein</fullName>
    </submittedName>
</protein>
<comment type="caution">
    <text evidence="1">The sequence shown here is derived from an EMBL/GenBank/DDBJ whole genome shotgun (WGS) entry which is preliminary data.</text>
</comment>
<keyword evidence="2" id="KW-1185">Reference proteome</keyword>
<evidence type="ECO:0000313" key="2">
    <source>
        <dbReference type="Proteomes" id="UP000241222"/>
    </source>
</evidence>
<accession>A0A2T3IY98</accession>
<proteinExistence type="predicted"/>
<dbReference type="RefSeq" id="WP_107349205.1">
    <property type="nucleotide sequence ID" value="NZ_PYMH01000005.1"/>
</dbReference>
<evidence type="ECO:0000313" key="1">
    <source>
        <dbReference type="EMBL" id="PSU33570.1"/>
    </source>
</evidence>
<sequence>MKNEVMLFLERNPIRSCETDEIYLTRITDIAIEENLEMKSFFLVLGDKYPQSWKQIATLQSKLSDEN</sequence>
<reference evidence="1 2" key="1">
    <citation type="submission" date="2018-03" db="EMBL/GenBank/DDBJ databases">
        <title>Whole genome sequencing of Histamine producing bacteria.</title>
        <authorList>
            <person name="Butler K."/>
        </authorList>
    </citation>
    <scope>NUCLEOTIDE SEQUENCE [LARGE SCALE GENOMIC DNA]</scope>
    <source>
        <strain evidence="1 2">JCM 13586</strain>
    </source>
</reference>
<dbReference type="AlphaFoldDB" id="A0A2T3IY98"/>
<dbReference type="OrthoDB" id="5918798at2"/>
<organism evidence="1 2">
    <name type="scientific">Photobacterium lutimaris</name>
    <dbReference type="NCBI Taxonomy" id="388278"/>
    <lineage>
        <taxon>Bacteria</taxon>
        <taxon>Pseudomonadati</taxon>
        <taxon>Pseudomonadota</taxon>
        <taxon>Gammaproteobacteria</taxon>
        <taxon>Vibrionales</taxon>
        <taxon>Vibrionaceae</taxon>
        <taxon>Photobacterium</taxon>
    </lineage>
</organism>
<dbReference type="EMBL" id="PYMH01000005">
    <property type="protein sequence ID" value="PSU33570.1"/>
    <property type="molecule type" value="Genomic_DNA"/>
</dbReference>
<dbReference type="Proteomes" id="UP000241222">
    <property type="component" value="Unassembled WGS sequence"/>
</dbReference>